<name>A0AAJ0BNA2_9PEZI</name>
<protein>
    <submittedName>
        <fullName evidence="2">Uncharacterized protein</fullName>
    </submittedName>
</protein>
<evidence type="ECO:0000313" key="3">
    <source>
        <dbReference type="Proteomes" id="UP001239445"/>
    </source>
</evidence>
<evidence type="ECO:0000256" key="1">
    <source>
        <dbReference type="SAM" id="MobiDB-lite"/>
    </source>
</evidence>
<proteinExistence type="predicted"/>
<accession>A0AAJ0BNA2</accession>
<dbReference type="AlphaFoldDB" id="A0AAJ0BNA2"/>
<keyword evidence="3" id="KW-1185">Reference proteome</keyword>
<evidence type="ECO:0000313" key="2">
    <source>
        <dbReference type="EMBL" id="KAK1761125.1"/>
    </source>
</evidence>
<gene>
    <name evidence="2" type="ORF">QBC47DRAFT_22140</name>
</gene>
<feature type="compositionally biased region" description="Basic and acidic residues" evidence="1">
    <location>
        <begin position="74"/>
        <end position="87"/>
    </location>
</feature>
<feature type="region of interest" description="Disordered" evidence="1">
    <location>
        <begin position="62"/>
        <end position="87"/>
    </location>
</feature>
<sequence>MSCRAARPPPRPTTSQRHHETSCRLLRQRGEPPLLTVAHGNGRPVNLLVAGVVWGKVWERSGPDQVSGSSRIENAGEKRRTNTERGHLDHSKYCTAAVIASRPFRATVGLTLSFLATQMSKLRSLCRLPSTIMKLSSGGICQGPRKGCMQGVASAVANPRRLLGQRVPRFTVRISPEIGPSRPWICINGVFGSASISPHAGTQHDRAWGSVWRDGHHHQKGSSRRQGGVCEQPSHAG</sequence>
<dbReference type="Proteomes" id="UP001239445">
    <property type="component" value="Unassembled WGS sequence"/>
</dbReference>
<dbReference type="EMBL" id="MU839827">
    <property type="protein sequence ID" value="KAK1761125.1"/>
    <property type="molecule type" value="Genomic_DNA"/>
</dbReference>
<feature type="region of interest" description="Disordered" evidence="1">
    <location>
        <begin position="1"/>
        <end position="21"/>
    </location>
</feature>
<feature type="region of interest" description="Disordered" evidence="1">
    <location>
        <begin position="213"/>
        <end position="237"/>
    </location>
</feature>
<reference evidence="2" key="1">
    <citation type="submission" date="2023-06" db="EMBL/GenBank/DDBJ databases">
        <title>Genome-scale phylogeny and comparative genomics of the fungal order Sordariales.</title>
        <authorList>
            <consortium name="Lawrence Berkeley National Laboratory"/>
            <person name="Hensen N."/>
            <person name="Bonometti L."/>
            <person name="Westerberg I."/>
            <person name="Brannstrom I.O."/>
            <person name="Guillou S."/>
            <person name="Cros-Aarteil S."/>
            <person name="Calhoun S."/>
            <person name="Haridas S."/>
            <person name="Kuo A."/>
            <person name="Mondo S."/>
            <person name="Pangilinan J."/>
            <person name="Riley R."/>
            <person name="Labutti K."/>
            <person name="Andreopoulos B."/>
            <person name="Lipzen A."/>
            <person name="Chen C."/>
            <person name="Yanf M."/>
            <person name="Daum C."/>
            <person name="Ng V."/>
            <person name="Clum A."/>
            <person name="Steindorff A."/>
            <person name="Ohm R."/>
            <person name="Martin F."/>
            <person name="Silar P."/>
            <person name="Natvig D."/>
            <person name="Lalanne C."/>
            <person name="Gautier V."/>
            <person name="Ament-Velasquez S.L."/>
            <person name="Kruys A."/>
            <person name="Hutchinson M.I."/>
            <person name="Powell A.J."/>
            <person name="Barry K."/>
            <person name="Miller A.N."/>
            <person name="Grigoriev I.V."/>
            <person name="Debuchy R."/>
            <person name="Gladieux P."/>
            <person name="Thoren M.H."/>
            <person name="Johannesson H."/>
        </authorList>
    </citation>
    <scope>NUCLEOTIDE SEQUENCE</scope>
    <source>
        <strain evidence="2">PSN4</strain>
    </source>
</reference>
<organism evidence="2 3">
    <name type="scientific">Echria macrotheca</name>
    <dbReference type="NCBI Taxonomy" id="438768"/>
    <lineage>
        <taxon>Eukaryota</taxon>
        <taxon>Fungi</taxon>
        <taxon>Dikarya</taxon>
        <taxon>Ascomycota</taxon>
        <taxon>Pezizomycotina</taxon>
        <taxon>Sordariomycetes</taxon>
        <taxon>Sordariomycetidae</taxon>
        <taxon>Sordariales</taxon>
        <taxon>Schizotheciaceae</taxon>
        <taxon>Echria</taxon>
    </lineage>
</organism>
<comment type="caution">
    <text evidence="2">The sequence shown here is derived from an EMBL/GenBank/DDBJ whole genome shotgun (WGS) entry which is preliminary data.</text>
</comment>